<dbReference type="GeneID" id="20236042"/>
<dbReference type="CTD" id="20236042"/>
<dbReference type="AlphaFoldDB" id="V4A378"/>
<name>V4A378_LOTGI</name>
<organism evidence="1 2">
    <name type="scientific">Lottia gigantea</name>
    <name type="common">Giant owl limpet</name>
    <dbReference type="NCBI Taxonomy" id="225164"/>
    <lineage>
        <taxon>Eukaryota</taxon>
        <taxon>Metazoa</taxon>
        <taxon>Spiralia</taxon>
        <taxon>Lophotrochozoa</taxon>
        <taxon>Mollusca</taxon>
        <taxon>Gastropoda</taxon>
        <taxon>Patellogastropoda</taxon>
        <taxon>Lottioidea</taxon>
        <taxon>Lottiidae</taxon>
        <taxon>Lottia</taxon>
    </lineage>
</organism>
<sequence length="160" mass="18415">MADIDVNKYLATGQDDAPVNEVVQKFDNISQEENIDTSNYSTQKYTYFDFDDSLKKDQKTSLQAAFQKFRKDRQLLTGWQTFNLLSPPEDKGKDVHKVRESSLNDIPAAPFTTLFSAPLTTGRLYHPVYYGRLFLPGLLFKDYQQQWTLGLLKCQFIGVL</sequence>
<dbReference type="HOGENOM" id="CLU_1654121_0_0_1"/>
<dbReference type="Proteomes" id="UP000030746">
    <property type="component" value="Unassembled WGS sequence"/>
</dbReference>
<reference evidence="1 2" key="1">
    <citation type="journal article" date="2013" name="Nature">
        <title>Insights into bilaterian evolution from three spiralian genomes.</title>
        <authorList>
            <person name="Simakov O."/>
            <person name="Marletaz F."/>
            <person name="Cho S.J."/>
            <person name="Edsinger-Gonzales E."/>
            <person name="Havlak P."/>
            <person name="Hellsten U."/>
            <person name="Kuo D.H."/>
            <person name="Larsson T."/>
            <person name="Lv J."/>
            <person name="Arendt D."/>
            <person name="Savage R."/>
            <person name="Osoegawa K."/>
            <person name="de Jong P."/>
            <person name="Grimwood J."/>
            <person name="Chapman J.A."/>
            <person name="Shapiro H."/>
            <person name="Aerts A."/>
            <person name="Otillar R.P."/>
            <person name="Terry A.Y."/>
            <person name="Boore J.L."/>
            <person name="Grigoriev I.V."/>
            <person name="Lindberg D.R."/>
            <person name="Seaver E.C."/>
            <person name="Weisblat D.A."/>
            <person name="Putnam N.H."/>
            <person name="Rokhsar D.S."/>
        </authorList>
    </citation>
    <scope>NUCLEOTIDE SEQUENCE [LARGE SCALE GENOMIC DNA]</scope>
</reference>
<keyword evidence="2" id="KW-1185">Reference proteome</keyword>
<dbReference type="EMBL" id="KB202283">
    <property type="protein sequence ID" value="ESO91172.1"/>
    <property type="molecule type" value="Genomic_DNA"/>
</dbReference>
<dbReference type="KEGG" id="lgi:LOTGIDRAFT_153603"/>
<accession>V4A378</accession>
<evidence type="ECO:0000313" key="2">
    <source>
        <dbReference type="Proteomes" id="UP000030746"/>
    </source>
</evidence>
<gene>
    <name evidence="1" type="ORF">LOTGIDRAFT_153603</name>
</gene>
<dbReference type="RefSeq" id="XP_009057878.1">
    <property type="nucleotide sequence ID" value="XM_009059630.1"/>
</dbReference>
<protein>
    <submittedName>
        <fullName evidence="1">Uncharacterized protein</fullName>
    </submittedName>
</protein>
<proteinExistence type="predicted"/>
<evidence type="ECO:0000313" key="1">
    <source>
        <dbReference type="EMBL" id="ESO91172.1"/>
    </source>
</evidence>